<keyword evidence="1" id="KW-0511">Multifunctional enzyme</keyword>
<dbReference type="InterPro" id="IPR050951">
    <property type="entry name" value="Retrovirus_Pol_polyprotein"/>
</dbReference>
<dbReference type="Pfam" id="PF17919">
    <property type="entry name" value="RT_RNaseH_2"/>
    <property type="match status" value="1"/>
</dbReference>
<evidence type="ECO:0000313" key="4">
    <source>
        <dbReference type="Proteomes" id="UP000018817"/>
    </source>
</evidence>
<dbReference type="GeneID" id="20189774"/>
<sequence length="95" mass="10340">MANYLHKYTKSYAGLIQPLSSLLKAGITWERKPEHKAAFNSVTKGLSYAPILILPDSSKLFHVVCNANDFAIGCAQIQFGGEGHERESAGCSLEV</sequence>
<gene>
    <name evidence="3" type="ORF">PPTG_21175</name>
</gene>
<evidence type="ECO:0000313" key="3">
    <source>
        <dbReference type="EMBL" id="ETN22001.1"/>
    </source>
</evidence>
<dbReference type="EMBL" id="KI669563">
    <property type="protein sequence ID" value="ETN22001.1"/>
    <property type="molecule type" value="Genomic_DNA"/>
</dbReference>
<dbReference type="InterPro" id="IPR043502">
    <property type="entry name" value="DNA/RNA_pol_sf"/>
</dbReference>
<accession>W2R9T8</accession>
<dbReference type="OrthoDB" id="117269at2759"/>
<dbReference type="VEuPathDB" id="FungiDB:PPTG_21175"/>
<dbReference type="RefSeq" id="XP_008893876.1">
    <property type="nucleotide sequence ID" value="XM_008895628.1"/>
</dbReference>
<protein>
    <recommendedName>
        <fullName evidence="2">Reverse transcriptase/retrotransposon-derived protein RNase H-like domain-containing protein</fullName>
    </recommendedName>
</protein>
<dbReference type="PANTHER" id="PTHR37984">
    <property type="entry name" value="PROTEIN CBG26694"/>
    <property type="match status" value="1"/>
</dbReference>
<evidence type="ECO:0000256" key="1">
    <source>
        <dbReference type="ARBA" id="ARBA00023268"/>
    </source>
</evidence>
<dbReference type="InterPro" id="IPR041577">
    <property type="entry name" value="RT_RNaseH_2"/>
</dbReference>
<dbReference type="SUPFAM" id="SSF56672">
    <property type="entry name" value="DNA/RNA polymerases"/>
    <property type="match status" value="1"/>
</dbReference>
<organism evidence="3 4">
    <name type="scientific">Phytophthora nicotianae (strain INRA-310)</name>
    <name type="common">Phytophthora parasitica</name>
    <dbReference type="NCBI Taxonomy" id="761204"/>
    <lineage>
        <taxon>Eukaryota</taxon>
        <taxon>Sar</taxon>
        <taxon>Stramenopiles</taxon>
        <taxon>Oomycota</taxon>
        <taxon>Peronosporomycetes</taxon>
        <taxon>Peronosporales</taxon>
        <taxon>Peronosporaceae</taxon>
        <taxon>Phytophthora</taxon>
    </lineage>
</organism>
<dbReference type="AlphaFoldDB" id="W2R9T8"/>
<evidence type="ECO:0000259" key="2">
    <source>
        <dbReference type="Pfam" id="PF17919"/>
    </source>
</evidence>
<dbReference type="GO" id="GO:0003824">
    <property type="term" value="F:catalytic activity"/>
    <property type="evidence" value="ECO:0007669"/>
    <property type="project" value="UniProtKB-KW"/>
</dbReference>
<dbReference type="Gene3D" id="3.30.70.270">
    <property type="match status" value="1"/>
</dbReference>
<dbReference type="Proteomes" id="UP000018817">
    <property type="component" value="Unassembled WGS sequence"/>
</dbReference>
<reference evidence="4" key="1">
    <citation type="submission" date="2011-12" db="EMBL/GenBank/DDBJ databases">
        <authorList>
            <consortium name="The Broad Institute Genome Sequencing Platform"/>
            <person name="Russ C."/>
            <person name="Tyler B."/>
            <person name="Panabieres F."/>
            <person name="Shan W."/>
            <person name="Tripathy S."/>
            <person name="Grunwald N."/>
            <person name="Machado M."/>
            <person name="Young S.K."/>
            <person name="Zeng Q."/>
            <person name="Gargeya S."/>
            <person name="Fitzgerald M."/>
            <person name="Haas B."/>
            <person name="Abouelleil A."/>
            <person name="Alvarado L."/>
            <person name="Arachchi H.M."/>
            <person name="Berlin A."/>
            <person name="Chapman S.B."/>
            <person name="Gearin G."/>
            <person name="Goldberg J."/>
            <person name="Griggs A."/>
            <person name="Gujja S."/>
            <person name="Hansen M."/>
            <person name="Heiman D."/>
            <person name="Howarth C."/>
            <person name="Larimer J."/>
            <person name="Lui A."/>
            <person name="MacDonald P.J.P."/>
            <person name="McCowen C."/>
            <person name="Montmayeur A."/>
            <person name="Murphy C."/>
            <person name="Neiman D."/>
            <person name="Pearson M."/>
            <person name="Priest M."/>
            <person name="Roberts A."/>
            <person name="Saif S."/>
            <person name="Shea T."/>
            <person name="Sisk P."/>
            <person name="Stolte C."/>
            <person name="Sykes S."/>
            <person name="Wortman J."/>
            <person name="Nusbaum C."/>
            <person name="Birren B."/>
        </authorList>
    </citation>
    <scope>NUCLEOTIDE SEQUENCE [LARGE SCALE GENOMIC DNA]</scope>
    <source>
        <strain evidence="4">INRA-310</strain>
    </source>
</reference>
<dbReference type="InterPro" id="IPR043128">
    <property type="entry name" value="Rev_trsase/Diguanyl_cyclase"/>
</dbReference>
<dbReference type="STRING" id="761204.W2R9T8"/>
<reference evidence="3 4" key="2">
    <citation type="submission" date="2013-11" db="EMBL/GenBank/DDBJ databases">
        <title>The Genome Sequence of Phytophthora parasitica INRA-310.</title>
        <authorList>
            <consortium name="The Broad Institute Genomics Platform"/>
            <person name="Russ C."/>
            <person name="Tyler B."/>
            <person name="Panabieres F."/>
            <person name="Shan W."/>
            <person name="Tripathy S."/>
            <person name="Grunwald N."/>
            <person name="Machado M."/>
            <person name="Johnson C.S."/>
            <person name="Arredondo F."/>
            <person name="Hong C."/>
            <person name="Coffey M."/>
            <person name="Young S.K."/>
            <person name="Zeng Q."/>
            <person name="Gargeya S."/>
            <person name="Fitzgerald M."/>
            <person name="Abouelleil A."/>
            <person name="Alvarado L."/>
            <person name="Chapman S.B."/>
            <person name="Gainer-Dewar J."/>
            <person name="Goldberg J."/>
            <person name="Griggs A."/>
            <person name="Gujja S."/>
            <person name="Hansen M."/>
            <person name="Howarth C."/>
            <person name="Imamovic A."/>
            <person name="Ireland A."/>
            <person name="Larimer J."/>
            <person name="McCowan C."/>
            <person name="Murphy C."/>
            <person name="Pearson M."/>
            <person name="Poon T.W."/>
            <person name="Priest M."/>
            <person name="Roberts A."/>
            <person name="Saif S."/>
            <person name="Shea T."/>
            <person name="Sykes S."/>
            <person name="Wortman J."/>
            <person name="Nusbaum C."/>
            <person name="Birren B."/>
        </authorList>
    </citation>
    <scope>NUCLEOTIDE SEQUENCE [LARGE SCALE GENOMIC DNA]</scope>
    <source>
        <strain evidence="3 4">INRA-310</strain>
    </source>
</reference>
<feature type="domain" description="Reverse transcriptase/retrotransposon-derived protein RNase H-like" evidence="2">
    <location>
        <begin position="33"/>
        <end position="85"/>
    </location>
</feature>
<dbReference type="PANTHER" id="PTHR37984:SF5">
    <property type="entry name" value="PROTEIN NYNRIN-LIKE"/>
    <property type="match status" value="1"/>
</dbReference>
<proteinExistence type="predicted"/>
<name>W2R9T8_PHYN3</name>